<dbReference type="InterPro" id="IPR011990">
    <property type="entry name" value="TPR-like_helical_dom_sf"/>
</dbReference>
<dbReference type="PANTHER" id="PTHR26312:SF217">
    <property type="entry name" value="N-ACETYLGLUCOSAMINE TRANSFERASE, OGT PROTEIN, PUTATIVE-RELATED"/>
    <property type="match status" value="1"/>
</dbReference>
<gene>
    <name evidence="2" type="ORF">DVH24_001939</name>
</gene>
<dbReference type="Proteomes" id="UP000290289">
    <property type="component" value="Chromosome 13"/>
</dbReference>
<feature type="region of interest" description="Disordered" evidence="1">
    <location>
        <begin position="335"/>
        <end position="360"/>
    </location>
</feature>
<name>A0A498IA48_MALDO</name>
<dbReference type="AlphaFoldDB" id="A0A498IA48"/>
<dbReference type="EMBL" id="RDQH01000339">
    <property type="protein sequence ID" value="RXH78421.1"/>
    <property type="molecule type" value="Genomic_DNA"/>
</dbReference>
<accession>A0A498IA48</accession>
<protein>
    <submittedName>
        <fullName evidence="2">Uncharacterized protein</fullName>
    </submittedName>
</protein>
<proteinExistence type="predicted"/>
<dbReference type="PANTHER" id="PTHR26312">
    <property type="entry name" value="TETRATRICOPEPTIDE REPEAT PROTEIN 5"/>
    <property type="match status" value="1"/>
</dbReference>
<evidence type="ECO:0000256" key="1">
    <source>
        <dbReference type="SAM" id="MobiDB-lite"/>
    </source>
</evidence>
<reference evidence="2 3" key="1">
    <citation type="submission" date="2018-10" db="EMBL/GenBank/DDBJ databases">
        <title>A high-quality apple genome assembly.</title>
        <authorList>
            <person name="Hu J."/>
        </authorList>
    </citation>
    <scope>NUCLEOTIDE SEQUENCE [LARGE SCALE GENOMIC DNA]</scope>
    <source>
        <strain evidence="3">cv. HFTH1</strain>
        <tissue evidence="2">Young leaf</tissue>
    </source>
</reference>
<organism evidence="2 3">
    <name type="scientific">Malus domestica</name>
    <name type="common">Apple</name>
    <name type="synonym">Pyrus malus</name>
    <dbReference type="NCBI Taxonomy" id="3750"/>
    <lineage>
        <taxon>Eukaryota</taxon>
        <taxon>Viridiplantae</taxon>
        <taxon>Streptophyta</taxon>
        <taxon>Embryophyta</taxon>
        <taxon>Tracheophyta</taxon>
        <taxon>Spermatophyta</taxon>
        <taxon>Magnoliopsida</taxon>
        <taxon>eudicotyledons</taxon>
        <taxon>Gunneridae</taxon>
        <taxon>Pentapetalae</taxon>
        <taxon>rosids</taxon>
        <taxon>fabids</taxon>
        <taxon>Rosales</taxon>
        <taxon>Rosaceae</taxon>
        <taxon>Amygdaloideae</taxon>
        <taxon>Maleae</taxon>
        <taxon>Malus</taxon>
    </lineage>
</organism>
<dbReference type="Gene3D" id="1.25.40.10">
    <property type="entry name" value="Tetratricopeptide repeat domain"/>
    <property type="match status" value="2"/>
</dbReference>
<evidence type="ECO:0000313" key="2">
    <source>
        <dbReference type="EMBL" id="RXH78421.1"/>
    </source>
</evidence>
<keyword evidence="3" id="KW-1185">Reference proteome</keyword>
<comment type="caution">
    <text evidence="2">The sequence shown here is derived from an EMBL/GenBank/DDBJ whole genome shotgun (WGS) entry which is preliminary data.</text>
</comment>
<sequence length="360" mass="40079">MILRQDSKQEPLGRTTTVGDSIDVTWSGGFSFEKMGLIEEKEEKEDLKAIRTLRIDEVKGPASPPLCLATGLGVGGAGYGCDAWDNDLTTENVDESDNPEEYYKRMVDEYPCHPLFLRKYGQALEAKGDFDGAEDFYFRATLANPGDGEALCQYAKLVWQLHRDQDKAVSYFERAAQASPHDSNILAAYASFLWEIEDDSEEDEACRGQIEIQDVTGDGVPDTAAAGSRSDDPEENYKMMIEENPNNALLLRNYAQFLWRSKGDLQGAEEYYLQAILADPGDGEIMAQYATLEWEPHHDSKGALSYFERAAQTNPEDSYMLAAYAHVLWEHEEEDEEDSVTQAHVQAPLVQGGAQSVGNA</sequence>
<evidence type="ECO:0000313" key="3">
    <source>
        <dbReference type="Proteomes" id="UP000290289"/>
    </source>
</evidence>
<dbReference type="SUPFAM" id="SSF48452">
    <property type="entry name" value="TPR-like"/>
    <property type="match status" value="1"/>
</dbReference>